<sequence length="336" mass="38288">MPVEFLKHSGEPEDQVLLKTRDLVFRKEAALRKKENPEFEALLAKVDFVWIKSAFREILIKSSVDPERLNFVDPELIISDNSIEDVANHNVMTGAITVNLDRIKEATSNKSDIGILQSLIMVLLHEEVHAFSRNKCFGYFEYDYEGKRKIKIQSGYTRHEAVVKGREEIIDSSHSFELFDEGVTEKLSRELVVSYFGGHTDLGNVKAVRSFYEDDDKVKHYNLGVSLVEAMMAKIANESGVSGDMVWQSIIRGKIDGENLSDNDFKDLFAETFTEKFIEDLARASGDNEMRANFMIASLNLGKIDPDLLTRIQKRIDAETRLNFNELAHKTTIKSR</sequence>
<dbReference type="AlphaFoldDB" id="A0A1F8EJW2"/>
<dbReference type="EMBL" id="MGJD01000010">
    <property type="protein sequence ID" value="OGN01122.1"/>
    <property type="molecule type" value="Genomic_DNA"/>
</dbReference>
<gene>
    <name evidence="1" type="ORF">A2650_00475</name>
</gene>
<proteinExistence type="predicted"/>
<protein>
    <submittedName>
        <fullName evidence="1">Uncharacterized protein</fullName>
    </submittedName>
</protein>
<dbReference type="Proteomes" id="UP000177117">
    <property type="component" value="Unassembled WGS sequence"/>
</dbReference>
<accession>A0A1F8EJW2</accession>
<evidence type="ECO:0000313" key="2">
    <source>
        <dbReference type="Proteomes" id="UP000177117"/>
    </source>
</evidence>
<organism evidence="1 2">
    <name type="scientific">Candidatus Yanofskybacteria bacterium RIFCSPHIGHO2_01_FULL_41_53</name>
    <dbReference type="NCBI Taxonomy" id="1802663"/>
    <lineage>
        <taxon>Bacteria</taxon>
        <taxon>Candidatus Yanofskyibacteriota</taxon>
    </lineage>
</organism>
<name>A0A1F8EJW2_9BACT</name>
<evidence type="ECO:0000313" key="1">
    <source>
        <dbReference type="EMBL" id="OGN01122.1"/>
    </source>
</evidence>
<comment type="caution">
    <text evidence="1">The sequence shown here is derived from an EMBL/GenBank/DDBJ whole genome shotgun (WGS) entry which is preliminary data.</text>
</comment>
<reference evidence="1 2" key="1">
    <citation type="journal article" date="2016" name="Nat. Commun.">
        <title>Thousands of microbial genomes shed light on interconnected biogeochemical processes in an aquifer system.</title>
        <authorList>
            <person name="Anantharaman K."/>
            <person name="Brown C.T."/>
            <person name="Hug L.A."/>
            <person name="Sharon I."/>
            <person name="Castelle C.J."/>
            <person name="Probst A.J."/>
            <person name="Thomas B.C."/>
            <person name="Singh A."/>
            <person name="Wilkins M.J."/>
            <person name="Karaoz U."/>
            <person name="Brodie E.L."/>
            <person name="Williams K.H."/>
            <person name="Hubbard S.S."/>
            <person name="Banfield J.F."/>
        </authorList>
    </citation>
    <scope>NUCLEOTIDE SEQUENCE [LARGE SCALE GENOMIC DNA]</scope>
</reference>